<gene>
    <name evidence="1" type="ORF">NM688_g4550</name>
</gene>
<proteinExistence type="predicted"/>
<dbReference type="Proteomes" id="UP001148662">
    <property type="component" value="Unassembled WGS sequence"/>
</dbReference>
<comment type="caution">
    <text evidence="1">The sequence shown here is derived from an EMBL/GenBank/DDBJ whole genome shotgun (WGS) entry which is preliminary data.</text>
</comment>
<keyword evidence="2" id="KW-1185">Reference proteome</keyword>
<accession>A0ACC1T2B5</accession>
<evidence type="ECO:0000313" key="1">
    <source>
        <dbReference type="EMBL" id="KAJ3551715.1"/>
    </source>
</evidence>
<organism evidence="1 2">
    <name type="scientific">Phlebia brevispora</name>
    <dbReference type="NCBI Taxonomy" id="194682"/>
    <lineage>
        <taxon>Eukaryota</taxon>
        <taxon>Fungi</taxon>
        <taxon>Dikarya</taxon>
        <taxon>Basidiomycota</taxon>
        <taxon>Agaricomycotina</taxon>
        <taxon>Agaricomycetes</taxon>
        <taxon>Polyporales</taxon>
        <taxon>Meruliaceae</taxon>
        <taxon>Phlebia</taxon>
    </lineage>
</organism>
<dbReference type="EMBL" id="JANHOG010000763">
    <property type="protein sequence ID" value="KAJ3551715.1"/>
    <property type="molecule type" value="Genomic_DNA"/>
</dbReference>
<evidence type="ECO:0000313" key="2">
    <source>
        <dbReference type="Proteomes" id="UP001148662"/>
    </source>
</evidence>
<sequence>MNGSGPGETGVLAWCNSLRLNIAKDPGREFLEAQIQKQGFDFLESYREGVFSRQREDPVYELLKTPSRKKDAGKKTRSAAAVAAKVKAANAALQEAREISVSKENVFPINDFHKALLEAKASGSQGNHHAETSSSQDTKKQHTKIVTIIDSPEAERMEIDDLRPPQSVPPLPDTTSLRHNIPADCEPRAHTAEVPSATAYTLQHDSSVPLPLGDALAHPTYEQSSSEPLELIADEDKGPAPESQSETGMVTVSGPEQLTAHGLVPKELSMIVEGDEPEEPSNSGFPGISPDDAGQDITVPLRDEPSSNTLKRKPSMTQFSGLPAPSPLRKSMRMSREPSVGQGLSTAFSLAHTPGAGLGSKRTSWLTKAKQAKASEVGGSGKRAVTPGGGFFGGHGIPSSASTEDMTEEYTGKHSGGLGLGFVFPQREVAETEDTTKWEPIKPTESTGSSLPKGKQKAASLDGDRVQAQAQRSEHPTSLPLPPPHSDMQPTPFHSENDPTVHTTSADSEDDVLDRLKKTVEDLGARTGKGVAKSLGGTAAAALAEMAEARAAAAVRVAQRNQQEGGVDVDTDAEAASIAPVNVVVETLTEDKAEEHASMSHPRLSLSELTIAPLTETQKPDNESDSGLKATDKMRTSHIGDDSTSTTPPNSPPVILTHAPPLPKPVFTKPSPVFTIPAQPAAKQASSKDLSSKLPTTNPFTLPPKTAKIPPAVPPLVTPFSFGPSTLSAQSSKASTLSDSIFDKEDSVPAWMAGTQDTEFSVPITRHSQELNEDDSWHMDEKFQSNQMWTPFGFTSSDKDDASTWSTFPGGSTSQRGEDTGSVMPTESLPVPQEKAGPIGLFGPEVDKADSEDVPERSVVNLNSDHDKPDENTEMDMDIDDTGESPDLDDLITSGKPTVTLVKVNRSLRTSGSLLNFASAVEAGNDAQSQPTIYGFLVIIIFTDAFGHSGTS</sequence>
<name>A0ACC1T2B5_9APHY</name>
<reference evidence="1" key="1">
    <citation type="submission" date="2022-07" db="EMBL/GenBank/DDBJ databases">
        <title>Genome Sequence of Phlebia brevispora.</title>
        <authorList>
            <person name="Buettner E."/>
        </authorList>
    </citation>
    <scope>NUCLEOTIDE SEQUENCE</scope>
    <source>
        <strain evidence="1">MPL23</strain>
    </source>
</reference>
<protein>
    <submittedName>
        <fullName evidence="1">Uncharacterized protein</fullName>
    </submittedName>
</protein>